<dbReference type="OrthoDB" id="60621at2759"/>
<gene>
    <name evidence="1" type="ORF">SmJEL517_g03765</name>
</gene>
<dbReference type="STRING" id="1806994.A0A507C5L3"/>
<reference evidence="1 2" key="1">
    <citation type="journal article" date="2019" name="Sci. Rep.">
        <title>Comparative genomics of chytrid fungi reveal insights into the obligate biotrophic and pathogenic lifestyle of Synchytrium endobioticum.</title>
        <authorList>
            <person name="van de Vossenberg B.T.L.H."/>
            <person name="Warris S."/>
            <person name="Nguyen H.D.T."/>
            <person name="van Gent-Pelzer M.P.E."/>
            <person name="Joly D.L."/>
            <person name="van de Geest H.C."/>
            <person name="Bonants P.J.M."/>
            <person name="Smith D.S."/>
            <person name="Levesque C.A."/>
            <person name="van der Lee T.A.J."/>
        </authorList>
    </citation>
    <scope>NUCLEOTIDE SEQUENCE [LARGE SCALE GENOMIC DNA]</scope>
    <source>
        <strain evidence="1 2">JEL517</strain>
    </source>
</reference>
<dbReference type="GO" id="GO:0060271">
    <property type="term" value="P:cilium assembly"/>
    <property type="evidence" value="ECO:0007669"/>
    <property type="project" value="TreeGrafter"/>
</dbReference>
<evidence type="ECO:0000313" key="2">
    <source>
        <dbReference type="Proteomes" id="UP000319731"/>
    </source>
</evidence>
<dbReference type="PANTHER" id="PTHR21223">
    <property type="entry name" value="CBY1-INTERACTING BAR DOMAIN-CONTAINING PROTEIN HOMOLOG"/>
    <property type="match status" value="1"/>
</dbReference>
<organism evidence="1 2">
    <name type="scientific">Synchytrium microbalum</name>
    <dbReference type="NCBI Taxonomy" id="1806994"/>
    <lineage>
        <taxon>Eukaryota</taxon>
        <taxon>Fungi</taxon>
        <taxon>Fungi incertae sedis</taxon>
        <taxon>Chytridiomycota</taxon>
        <taxon>Chytridiomycota incertae sedis</taxon>
        <taxon>Chytridiomycetes</taxon>
        <taxon>Synchytriales</taxon>
        <taxon>Synchytriaceae</taxon>
        <taxon>Synchytrium</taxon>
    </lineage>
</organism>
<dbReference type="InterPro" id="IPR027267">
    <property type="entry name" value="AH/BAR_dom_sf"/>
</dbReference>
<protein>
    <recommendedName>
        <fullName evidence="3">BAR domain-containing protein</fullName>
    </recommendedName>
</protein>
<dbReference type="SUPFAM" id="SSF103657">
    <property type="entry name" value="BAR/IMD domain-like"/>
    <property type="match status" value="1"/>
</dbReference>
<dbReference type="Gene3D" id="1.20.1270.60">
    <property type="entry name" value="Arfaptin homology (AH) domain/BAR domain"/>
    <property type="match status" value="1"/>
</dbReference>
<sequence>MGSIRETEEKARYVQRSVVKTEKNMHELRSCLQGYLRNQERLRRKSLKLATVLKGYSECEEKNLKGVLANVSQKLAELQQFRDMADVRVDCLSAEPLKLYSMICSNLKGQIRLRESAIEKEQRKQIQLDKVMIKESGNRTKVSQSQLELAGATNDVQLATAALLTDIRRFEETKRTDMRIVLGEFLFTEISYHAKAIELLTEAHNNLHSTPLEEDLQDLQFVWGHSPTTPTTPYSALPSP</sequence>
<proteinExistence type="predicted"/>
<dbReference type="GO" id="GO:0035869">
    <property type="term" value="C:ciliary transition zone"/>
    <property type="evidence" value="ECO:0007669"/>
    <property type="project" value="TreeGrafter"/>
</dbReference>
<accession>A0A507C5L3</accession>
<comment type="caution">
    <text evidence="1">The sequence shown here is derived from an EMBL/GenBank/DDBJ whole genome shotgun (WGS) entry which is preliminary data.</text>
</comment>
<evidence type="ECO:0000313" key="1">
    <source>
        <dbReference type="EMBL" id="TPX33384.1"/>
    </source>
</evidence>
<dbReference type="Pfam" id="PF06730">
    <property type="entry name" value="FAM92"/>
    <property type="match status" value="1"/>
</dbReference>
<keyword evidence="2" id="KW-1185">Reference proteome</keyword>
<dbReference type="EMBL" id="QEAO01000021">
    <property type="protein sequence ID" value="TPX33384.1"/>
    <property type="molecule type" value="Genomic_DNA"/>
</dbReference>
<dbReference type="InterPro" id="IPR009602">
    <property type="entry name" value="CBAR/FAM92"/>
</dbReference>
<dbReference type="GO" id="GO:0036064">
    <property type="term" value="C:ciliary basal body"/>
    <property type="evidence" value="ECO:0007669"/>
    <property type="project" value="TreeGrafter"/>
</dbReference>
<dbReference type="RefSeq" id="XP_031024396.1">
    <property type="nucleotide sequence ID" value="XM_031169693.1"/>
</dbReference>
<dbReference type="Proteomes" id="UP000319731">
    <property type="component" value="Unassembled WGS sequence"/>
</dbReference>
<evidence type="ECO:0008006" key="3">
    <source>
        <dbReference type="Google" id="ProtNLM"/>
    </source>
</evidence>
<dbReference type="GeneID" id="42004990"/>
<dbReference type="AlphaFoldDB" id="A0A507C5L3"/>
<name>A0A507C5L3_9FUNG</name>
<dbReference type="PANTHER" id="PTHR21223:SF2">
    <property type="entry name" value="CBY1-INTERACTING BAR DOMAIN-CONTAINING PROTEIN HOMOLOG"/>
    <property type="match status" value="1"/>
</dbReference>